<feature type="compositionally biased region" description="Polar residues" evidence="1">
    <location>
        <begin position="377"/>
        <end position="395"/>
    </location>
</feature>
<feature type="region of interest" description="Disordered" evidence="1">
    <location>
        <begin position="1421"/>
        <end position="1502"/>
    </location>
</feature>
<feature type="compositionally biased region" description="Low complexity" evidence="1">
    <location>
        <begin position="1569"/>
        <end position="1578"/>
    </location>
</feature>
<feature type="compositionally biased region" description="Acidic residues" evidence="1">
    <location>
        <begin position="183"/>
        <end position="233"/>
    </location>
</feature>
<reference evidence="3 4" key="1">
    <citation type="submission" date="2014-04" db="EMBL/GenBank/DDBJ databases">
        <authorList>
            <consortium name="DOE Joint Genome Institute"/>
            <person name="Kuo A."/>
            <person name="Martino E."/>
            <person name="Perotto S."/>
            <person name="Kohler A."/>
            <person name="Nagy L.G."/>
            <person name="Floudas D."/>
            <person name="Copeland A."/>
            <person name="Barry K.W."/>
            <person name="Cichocki N."/>
            <person name="Veneault-Fourrey C."/>
            <person name="LaButti K."/>
            <person name="Lindquist E.A."/>
            <person name="Lipzen A."/>
            <person name="Lundell T."/>
            <person name="Morin E."/>
            <person name="Murat C."/>
            <person name="Sun H."/>
            <person name="Tunlid A."/>
            <person name="Henrissat B."/>
            <person name="Grigoriev I.V."/>
            <person name="Hibbett D.S."/>
            <person name="Martin F."/>
            <person name="Nordberg H.P."/>
            <person name="Cantor M.N."/>
            <person name="Hua S.X."/>
        </authorList>
    </citation>
    <scope>NUCLEOTIDE SEQUENCE [LARGE SCALE GENOMIC DNA]</scope>
    <source>
        <strain evidence="3 4">Zn</strain>
    </source>
</reference>
<feature type="region of interest" description="Disordered" evidence="1">
    <location>
        <begin position="125"/>
        <end position="152"/>
    </location>
</feature>
<feature type="compositionally biased region" description="Polar residues" evidence="1">
    <location>
        <begin position="1158"/>
        <end position="1176"/>
    </location>
</feature>
<dbReference type="EMBL" id="KN832871">
    <property type="protein sequence ID" value="KIN05719.1"/>
    <property type="molecule type" value="Genomic_DNA"/>
</dbReference>
<dbReference type="Pfam" id="PF24054">
    <property type="entry name" value="DUF7357"/>
    <property type="match status" value="1"/>
</dbReference>
<protein>
    <recommendedName>
        <fullName evidence="2">DUF7357 domain-containing protein</fullName>
    </recommendedName>
</protein>
<feature type="region of interest" description="Disordered" evidence="1">
    <location>
        <begin position="1526"/>
        <end position="1586"/>
    </location>
</feature>
<evidence type="ECO:0000313" key="3">
    <source>
        <dbReference type="EMBL" id="KIN05719.1"/>
    </source>
</evidence>
<feature type="domain" description="DUF7357" evidence="2">
    <location>
        <begin position="1"/>
        <end position="133"/>
    </location>
</feature>
<feature type="compositionally biased region" description="Polar residues" evidence="1">
    <location>
        <begin position="1476"/>
        <end position="1495"/>
    </location>
</feature>
<organism evidence="3 4">
    <name type="scientific">Oidiodendron maius (strain Zn)</name>
    <dbReference type="NCBI Taxonomy" id="913774"/>
    <lineage>
        <taxon>Eukaryota</taxon>
        <taxon>Fungi</taxon>
        <taxon>Dikarya</taxon>
        <taxon>Ascomycota</taxon>
        <taxon>Pezizomycotina</taxon>
        <taxon>Leotiomycetes</taxon>
        <taxon>Leotiomycetes incertae sedis</taxon>
        <taxon>Myxotrichaceae</taxon>
        <taxon>Oidiodendron</taxon>
    </lineage>
</organism>
<feature type="compositionally biased region" description="Acidic residues" evidence="1">
    <location>
        <begin position="792"/>
        <end position="801"/>
    </location>
</feature>
<feature type="compositionally biased region" description="Acidic residues" evidence="1">
    <location>
        <begin position="461"/>
        <end position="475"/>
    </location>
</feature>
<accession>A0A0C3D389</accession>
<feature type="region of interest" description="Disordered" evidence="1">
    <location>
        <begin position="178"/>
        <end position="233"/>
    </location>
</feature>
<feature type="compositionally biased region" description="Basic and acidic residues" evidence="1">
    <location>
        <begin position="413"/>
        <end position="432"/>
    </location>
</feature>
<evidence type="ECO:0000313" key="4">
    <source>
        <dbReference type="Proteomes" id="UP000054321"/>
    </source>
</evidence>
<feature type="compositionally biased region" description="Basic residues" evidence="1">
    <location>
        <begin position="1464"/>
        <end position="1475"/>
    </location>
</feature>
<dbReference type="HOGENOM" id="CLU_244983_0_0_1"/>
<feature type="compositionally biased region" description="Acidic residues" evidence="1">
    <location>
        <begin position="440"/>
        <end position="449"/>
    </location>
</feature>
<sequence>MRLRLIVKRNDLPLMPVVWNVPREFTIAQLLEQVSEVIPLESGEWGLEDYVVELPGQFGLNFECLHYQQVETVMREDEEVIIRPLLAHDLKVRRISGRRQISSDGKHLMDGLAFGRPLLKKPVDRPAVKIPPRKRQRLADDDMGNGDEIDEGIAAQEWRQRLKVDDSDYRAESNQQLLLDAQFGDEESEDDEDFAPGEDDEDDNDGDSSDDYEVDREAESDREEDIEDDEDCNQLEIRSLDDVEIGSPHNDLPKSPKASLHELHAAFPTSPITICKNVLDASNGNLNDAYDAMARGFRPSKPKSAIAEPMRRGITVRKTRSKMNNLSSTESETLDDQDLALDETTSPLLGYYDQNGLPKGSIASGTVLSHMTELFKTSTQREGSTTKGRVASNKSVRFAEDSPADELTSTSIMHKDPQIDTSEEESKYESSRSDISSSDVESDNEETSETSETGSDIDGSGNDEESGDSSDDNSAPEERSSKLIPGQQKVSAKDPAPSSVPNNQKSVQPGEGRKQTKARNIRRRNAIALKKLKEKGILPADTTAAEYNKLSTDSNTTREEALAALGAIRAASLSVMSSEFLTRRQNLLNSLESGGIEVGPDSLRESPKSQSVANTKVTGIQSHDSLNQMEIDGDISTHSIQSVPVESGNDTTLPTRRMKLDLGAGRRLLFGALGIKNPKTKEDEDKLRNDIMKGVKPLAAPKHDVSAPAPSRDDVDEDTDAWRQSILYRAVECCHDNIELSEPPFPFVQRWDPQQQGGKRKKDLREEPKFYDSNSRPFKRQKLRKAKHSYAEEQEYLDDSYETSYQDSTVIDYDETAKDSELPDNKTRDETSSQYLEGLNYDESANGSQEPADLAPLPKDPSTLPNLNADEVMTGMTIAFKQLIMSEETKWQPQISPYRTAIVIANPDNGELHLTLALRDRRQPQKYYDEETGDRIYGRFDIPVEDDEEEQEDDGMLNLQFSELIEPKIVQNAPDSLIIDAAKDIAAQAWSDANSDNSNTSRVKKGPANEQFSHVTETPLNSEVPESYVTAQHAHQPENDPITLGQVSDIHSPESHYTQDNAELREQGFGQRVTLANSIEKAASNDNSNIAGTSLAKVAETISDEARQEISIMMREAGFRSSIPSSIGRDIRLNGMKSPGDAAIFERLMKDMTEMESHTLSSPKFNGFGSSSPITQKEQDVGSAKDLSQQVSTSSAPSQSSWQTISFDEPIALPAKMQQEEIDQDISEDDDGGSWEIIGPSFLPEIPSKRRLKRKLHMAQPIQKANLLWEQLSRVTSNNPPASTAVVTKEGQEVSTQGGPDAVNGQDINGSVQYPKLTVGSSFISQISDHGRQPDPLFDDSTVVDGGLLKASTEASLPNHDIDRQQADYVVTDIEPELPSQPVSSGSAGAKGKEILPDLPSSDDFPPLEVVLSQRDVAAEERTPVFPARQIEEDQEDCAVASSDATTPGPRSFMPKLPQNSTKIPRHAKSQHNGKTRSSVARSSQSPAVKSQPTKFTVPKGSQILDLTLSSDVEEEQEFNAFMPAFRRYKIADNDDDDYRDGDDGKAAGRVKTKPSQTETPRRGKRLRSSSQASSNLRSTRKKAVA</sequence>
<gene>
    <name evidence="3" type="ORF">OIDMADRAFT_49234</name>
</gene>
<feature type="region of interest" description="Disordered" evidence="1">
    <location>
        <begin position="842"/>
        <end position="868"/>
    </location>
</feature>
<keyword evidence="4" id="KW-1185">Reference proteome</keyword>
<dbReference type="InterPro" id="IPR055781">
    <property type="entry name" value="DUF7357"/>
</dbReference>
<dbReference type="CDD" id="cd14279">
    <property type="entry name" value="CUE"/>
    <property type="match status" value="1"/>
</dbReference>
<name>A0A0C3D389_OIDMZ</name>
<feature type="region of interest" description="Disordered" evidence="1">
    <location>
        <begin position="744"/>
        <end position="803"/>
    </location>
</feature>
<feature type="region of interest" description="Disordered" evidence="1">
    <location>
        <begin position="1155"/>
        <end position="1204"/>
    </location>
</feature>
<dbReference type="InParanoid" id="A0A0C3D389"/>
<feature type="compositionally biased region" description="Acidic residues" evidence="1">
    <location>
        <begin position="141"/>
        <end position="151"/>
    </location>
</feature>
<feature type="region of interest" description="Disordered" evidence="1">
    <location>
        <begin position="1379"/>
        <end position="1404"/>
    </location>
</feature>
<dbReference type="Proteomes" id="UP000054321">
    <property type="component" value="Unassembled WGS sequence"/>
</dbReference>
<proteinExistence type="predicted"/>
<evidence type="ECO:0000256" key="1">
    <source>
        <dbReference type="SAM" id="MobiDB-lite"/>
    </source>
</evidence>
<feature type="region of interest" description="Disordered" evidence="1">
    <location>
        <begin position="377"/>
        <end position="522"/>
    </location>
</feature>
<reference evidence="4" key="2">
    <citation type="submission" date="2015-01" db="EMBL/GenBank/DDBJ databases">
        <title>Evolutionary Origins and Diversification of the Mycorrhizal Mutualists.</title>
        <authorList>
            <consortium name="DOE Joint Genome Institute"/>
            <consortium name="Mycorrhizal Genomics Consortium"/>
            <person name="Kohler A."/>
            <person name="Kuo A."/>
            <person name="Nagy L.G."/>
            <person name="Floudas D."/>
            <person name="Copeland A."/>
            <person name="Barry K.W."/>
            <person name="Cichocki N."/>
            <person name="Veneault-Fourrey C."/>
            <person name="LaButti K."/>
            <person name="Lindquist E.A."/>
            <person name="Lipzen A."/>
            <person name="Lundell T."/>
            <person name="Morin E."/>
            <person name="Murat C."/>
            <person name="Riley R."/>
            <person name="Ohm R."/>
            <person name="Sun H."/>
            <person name="Tunlid A."/>
            <person name="Henrissat B."/>
            <person name="Grigoriev I.V."/>
            <person name="Hibbett D.S."/>
            <person name="Martin F."/>
        </authorList>
    </citation>
    <scope>NUCLEOTIDE SEQUENCE [LARGE SCALE GENOMIC DNA]</scope>
    <source>
        <strain evidence="4">Zn</strain>
    </source>
</reference>
<feature type="compositionally biased region" description="Low complexity" evidence="1">
    <location>
        <begin position="450"/>
        <end position="460"/>
    </location>
</feature>
<feature type="compositionally biased region" description="Low complexity" evidence="1">
    <location>
        <begin position="1188"/>
        <end position="1204"/>
    </location>
</feature>
<dbReference type="STRING" id="913774.A0A0C3D389"/>
<evidence type="ECO:0000259" key="2">
    <source>
        <dbReference type="Pfam" id="PF24054"/>
    </source>
</evidence>
<feature type="compositionally biased region" description="Basic residues" evidence="1">
    <location>
        <begin position="777"/>
        <end position="788"/>
    </location>
</feature>
<dbReference type="OrthoDB" id="5368821at2759"/>